<comment type="caution">
    <text evidence="3">The sequence shown here is derived from an EMBL/GenBank/DDBJ whole genome shotgun (WGS) entry which is preliminary data.</text>
</comment>
<dbReference type="EMBL" id="DVNA01000175">
    <property type="protein sequence ID" value="HIU55715.1"/>
    <property type="molecule type" value="Genomic_DNA"/>
</dbReference>
<dbReference type="Pfam" id="PF22013">
    <property type="entry name" value="PG_1098_Fer"/>
    <property type="match status" value="1"/>
</dbReference>
<keyword evidence="3" id="KW-0489">Methyltransferase</keyword>
<keyword evidence="3" id="KW-0808">Transferase</keyword>
<evidence type="ECO:0000259" key="2">
    <source>
        <dbReference type="Pfam" id="PF22013"/>
    </source>
</evidence>
<dbReference type="InterPro" id="IPR041497">
    <property type="entry name" value="Thump-like"/>
</dbReference>
<evidence type="ECO:0000313" key="4">
    <source>
        <dbReference type="Proteomes" id="UP000824112"/>
    </source>
</evidence>
<sequence>MSNYSYTTDFFSFIKEHLNDDIHTLLLKKNKNFPFDYTFAVEQIEIRKKIKLKLPNWYKNFRLIFPSKLSYEQASSEITAQYKQRLLHGNSVCDLTGGLGIDSFYLSQVAQRAIYVEINQDYCEAAIHNFSELEASSVQIVHDNCEHYIDSTNCFSDTYYIDPARRGNENRRLYALSDCEPDILKLKNKILTKGKRLIIKASPMLDIHASLLALGDVTQVHILSVRNECKELLFVIDKTSSDKNTQLVCVNFSTSGKEQIYTAGFKEEKENIPVISGEVHRFLYEPNASILKAGLFKSISAQYRIGKLHINSHLYTSDEMIGYFPGRIFEITESFDFSKKNMVSVARKYPQANVSVRNFPLSADTLRGKMRIKEGGDIYLFATTLFPDNKKLIIGKKITD</sequence>
<dbReference type="Gene3D" id="1.10.10.1110">
    <property type="entry name" value="Methyltransferase PG1098, N-terminal domain"/>
    <property type="match status" value="1"/>
</dbReference>
<reference evidence="3" key="1">
    <citation type="submission" date="2020-10" db="EMBL/GenBank/DDBJ databases">
        <authorList>
            <person name="Gilroy R."/>
        </authorList>
    </citation>
    <scope>NUCLEOTIDE SEQUENCE</scope>
    <source>
        <strain evidence="3">CHK158-818</strain>
    </source>
</reference>
<dbReference type="GO" id="GO:0008168">
    <property type="term" value="F:methyltransferase activity"/>
    <property type="evidence" value="ECO:0007669"/>
    <property type="project" value="UniProtKB-KW"/>
</dbReference>
<dbReference type="InterPro" id="IPR029063">
    <property type="entry name" value="SAM-dependent_MTases_sf"/>
</dbReference>
<dbReference type="Proteomes" id="UP000824112">
    <property type="component" value="Unassembled WGS sequence"/>
</dbReference>
<organism evidence="3 4">
    <name type="scientific">Candidatus Gallibacteroides avistercoris</name>
    <dbReference type="NCBI Taxonomy" id="2840833"/>
    <lineage>
        <taxon>Bacteria</taxon>
        <taxon>Pseudomonadati</taxon>
        <taxon>Bacteroidota</taxon>
        <taxon>Bacteroidia</taxon>
        <taxon>Bacteroidales</taxon>
        <taxon>Bacteroidaceae</taxon>
        <taxon>Bacteroidaceae incertae sedis</taxon>
        <taxon>Candidatus Gallibacteroides</taxon>
    </lineage>
</organism>
<dbReference type="Pfam" id="PF18096">
    <property type="entry name" value="Thump_like"/>
    <property type="match status" value="1"/>
</dbReference>
<accession>A0A9D1SD44</accession>
<dbReference type="Gene3D" id="3.40.50.150">
    <property type="entry name" value="Vaccinia Virus protein VP39"/>
    <property type="match status" value="1"/>
</dbReference>
<protein>
    <submittedName>
        <fullName evidence="3">SAM-dependent methyltransferase</fullName>
    </submittedName>
</protein>
<feature type="domain" description="THUMP-like" evidence="1">
    <location>
        <begin position="326"/>
        <end position="396"/>
    </location>
</feature>
<name>A0A9D1SD44_9BACT</name>
<proteinExistence type="predicted"/>
<dbReference type="InterPro" id="IPR054168">
    <property type="entry name" value="PG_1098_Fer"/>
</dbReference>
<evidence type="ECO:0000259" key="1">
    <source>
        <dbReference type="Pfam" id="PF18096"/>
    </source>
</evidence>
<evidence type="ECO:0000313" key="3">
    <source>
        <dbReference type="EMBL" id="HIU55715.1"/>
    </source>
</evidence>
<dbReference type="GO" id="GO:0032259">
    <property type="term" value="P:methylation"/>
    <property type="evidence" value="ECO:0007669"/>
    <property type="project" value="UniProtKB-KW"/>
</dbReference>
<reference evidence="3" key="2">
    <citation type="journal article" date="2021" name="PeerJ">
        <title>Extensive microbial diversity within the chicken gut microbiome revealed by metagenomics and culture.</title>
        <authorList>
            <person name="Gilroy R."/>
            <person name="Ravi A."/>
            <person name="Getino M."/>
            <person name="Pursley I."/>
            <person name="Horton D.L."/>
            <person name="Alikhan N.F."/>
            <person name="Baker D."/>
            <person name="Gharbi K."/>
            <person name="Hall N."/>
            <person name="Watson M."/>
            <person name="Adriaenssens E.M."/>
            <person name="Foster-Nyarko E."/>
            <person name="Jarju S."/>
            <person name="Secka A."/>
            <person name="Antonio M."/>
            <person name="Oren A."/>
            <person name="Chaudhuri R.R."/>
            <person name="La Ragione R."/>
            <person name="Hildebrand F."/>
            <person name="Pallen M.J."/>
        </authorList>
    </citation>
    <scope>NUCLEOTIDE SEQUENCE</scope>
    <source>
        <strain evidence="3">CHK158-818</strain>
    </source>
</reference>
<dbReference type="SUPFAM" id="SSF53335">
    <property type="entry name" value="S-adenosyl-L-methionine-dependent methyltransferases"/>
    <property type="match status" value="1"/>
</dbReference>
<gene>
    <name evidence="3" type="ORF">IAB03_07925</name>
</gene>
<feature type="domain" description="PG-1098 ferredoxin-like" evidence="2">
    <location>
        <begin position="282"/>
        <end position="325"/>
    </location>
</feature>
<dbReference type="AlphaFoldDB" id="A0A9D1SD44"/>